<dbReference type="Proteomes" id="UP000237144">
    <property type="component" value="Unassembled WGS sequence"/>
</dbReference>
<feature type="coiled-coil region" evidence="1">
    <location>
        <begin position="337"/>
        <end position="364"/>
    </location>
</feature>
<dbReference type="OrthoDB" id="2528737at2759"/>
<feature type="compositionally biased region" description="Basic and acidic residues" evidence="2">
    <location>
        <begin position="619"/>
        <end position="632"/>
    </location>
</feature>
<proteinExistence type="predicted"/>
<feature type="compositionally biased region" description="Polar residues" evidence="2">
    <location>
        <begin position="258"/>
        <end position="274"/>
    </location>
</feature>
<evidence type="ECO:0000313" key="4">
    <source>
        <dbReference type="Proteomes" id="UP000237144"/>
    </source>
</evidence>
<feature type="region of interest" description="Disordered" evidence="2">
    <location>
        <begin position="507"/>
        <end position="535"/>
    </location>
</feature>
<feature type="compositionally biased region" description="Basic residues" evidence="2">
    <location>
        <begin position="665"/>
        <end position="678"/>
    </location>
</feature>
<feature type="coiled-coil region" evidence="1">
    <location>
        <begin position="78"/>
        <end position="119"/>
    </location>
</feature>
<feature type="region of interest" description="Disordered" evidence="2">
    <location>
        <begin position="551"/>
        <end position="706"/>
    </location>
</feature>
<feature type="region of interest" description="Disordered" evidence="2">
    <location>
        <begin position="127"/>
        <end position="157"/>
    </location>
</feature>
<sequence>MPPALAQDDVNAREAQLQALIQVLGFADLDDLETFVYLHGSVKVVPVAQSDTLPLDETQTQASEAHRDKRRRDRLAENAQLKRDLNRTRADLEWHRAELAREHRRNEELERDKSRLLDALADAPAEREKEAAVADTARSGSVCSSPPRIATAGEPRLRTTGSDYPADSVCPAAADVLAPAFVDVPAEGEKEEKACATNATTSSSKAVLHTADPARLVKSSPPPAVRQARLGTVTPKHSACHPPTDLRPVSEVEGLSELRTQPQAASRSTRSVGTSEEAHLETAHDITHQSPPRLTSVSRLQDDGVFMSPQTTQSSNARAVALYPKLAREYLKVRESTFDAQQRLAQMEQQLAKASEQMRQFFARAVGEKPAPIALETFPEPATFPPPASNEVKAQLAGDPAFLERYSTLRQQEAALARHLAQVETWLQRANLAWVELSRLPSASKRPSTPVSGLDLVRKRRKVQGTPTAPASICVRPDSTKEAQAVSARRTIAELIPRTSTSIPNALAASTRVISPATPEPKAEPRSSGSSRRALADTTLQAPADLLARTGSNMGARQGGSPVPEEAAGQDENVAPRALPKASPRMLDVKNECSPSPRTGSPASPRPRVPSRPSTTPQDRFDLGDRPVKVEPKSASSPASSPRRPEAWSDLDALTPPAVDEETRKKLKKRNQLKRKRQREASSHKQEASATAGPEGRELNGRRKADRQRMLAEACDSCTSYFQRAGKPVQCGHMDASEGVHYLAMRARGIEERLQENGRHRVQQATDAPPPDYWQFGFPASQDQVDAFNARVRAARKSK</sequence>
<dbReference type="STRING" id="741276.A0A2S5BC49"/>
<feature type="compositionally biased region" description="Basic and acidic residues" evidence="2">
    <location>
        <begin position="695"/>
        <end position="706"/>
    </location>
</feature>
<organism evidence="3 4">
    <name type="scientific">Rhodotorula taiwanensis</name>
    <dbReference type="NCBI Taxonomy" id="741276"/>
    <lineage>
        <taxon>Eukaryota</taxon>
        <taxon>Fungi</taxon>
        <taxon>Dikarya</taxon>
        <taxon>Basidiomycota</taxon>
        <taxon>Pucciniomycotina</taxon>
        <taxon>Microbotryomycetes</taxon>
        <taxon>Sporidiobolales</taxon>
        <taxon>Sporidiobolaceae</taxon>
        <taxon>Rhodotorula</taxon>
    </lineage>
</organism>
<protein>
    <recommendedName>
        <fullName evidence="5">DNA endonuclease activator Ctp1 C-terminal domain-containing protein</fullName>
    </recommendedName>
</protein>
<feature type="region of interest" description="Disordered" evidence="2">
    <location>
        <begin position="256"/>
        <end position="276"/>
    </location>
</feature>
<evidence type="ECO:0008006" key="5">
    <source>
        <dbReference type="Google" id="ProtNLM"/>
    </source>
</evidence>
<accession>A0A2S5BC49</accession>
<comment type="caution">
    <text evidence="3">The sequence shown here is derived from an EMBL/GenBank/DDBJ whole genome shotgun (WGS) entry which is preliminary data.</text>
</comment>
<gene>
    <name evidence="3" type="ORF">BMF94_2527</name>
</gene>
<evidence type="ECO:0000256" key="1">
    <source>
        <dbReference type="SAM" id="Coils"/>
    </source>
</evidence>
<name>A0A2S5BC49_9BASI</name>
<keyword evidence="4" id="KW-1185">Reference proteome</keyword>
<evidence type="ECO:0000313" key="3">
    <source>
        <dbReference type="EMBL" id="POY74333.1"/>
    </source>
</evidence>
<dbReference type="AlphaFoldDB" id="A0A2S5BC49"/>
<keyword evidence="1" id="KW-0175">Coiled coil</keyword>
<reference evidence="3 4" key="1">
    <citation type="journal article" date="2018" name="Front. Microbiol.">
        <title>Prospects for Fungal Bioremediation of Acidic Radioactive Waste Sites: Characterization and Genome Sequence of Rhodotorula taiwanensis MD1149.</title>
        <authorList>
            <person name="Tkavc R."/>
            <person name="Matrosova V.Y."/>
            <person name="Grichenko O.E."/>
            <person name="Gostincar C."/>
            <person name="Volpe R.P."/>
            <person name="Klimenkova P."/>
            <person name="Gaidamakova E.K."/>
            <person name="Zhou C.E."/>
            <person name="Stewart B.J."/>
            <person name="Lyman M.G."/>
            <person name="Malfatti S.A."/>
            <person name="Rubinfeld B."/>
            <person name="Courtot M."/>
            <person name="Singh J."/>
            <person name="Dalgard C.L."/>
            <person name="Hamilton T."/>
            <person name="Frey K.G."/>
            <person name="Gunde-Cimerman N."/>
            <person name="Dugan L."/>
            <person name="Daly M.J."/>
        </authorList>
    </citation>
    <scope>NUCLEOTIDE SEQUENCE [LARGE SCALE GENOMIC DNA]</scope>
    <source>
        <strain evidence="3 4">MD1149</strain>
    </source>
</reference>
<evidence type="ECO:0000256" key="2">
    <source>
        <dbReference type="SAM" id="MobiDB-lite"/>
    </source>
</evidence>
<dbReference type="EMBL" id="PJQD01000025">
    <property type="protein sequence ID" value="POY74333.1"/>
    <property type="molecule type" value="Genomic_DNA"/>
</dbReference>